<dbReference type="AlphaFoldDB" id="A0A8J5T6Y2"/>
<name>A0A8J5T6Y2_ZIZPA</name>
<evidence type="ECO:0000313" key="2">
    <source>
        <dbReference type="EMBL" id="KAG8081222.1"/>
    </source>
</evidence>
<proteinExistence type="predicted"/>
<gene>
    <name evidence="2" type="ORF">GUJ93_ZPchr0007g5845</name>
</gene>
<accession>A0A8J5T6Y2</accession>
<dbReference type="Proteomes" id="UP000729402">
    <property type="component" value="Unassembled WGS sequence"/>
</dbReference>
<dbReference type="EMBL" id="JAAALK010000282">
    <property type="protein sequence ID" value="KAG8081222.1"/>
    <property type="molecule type" value="Genomic_DNA"/>
</dbReference>
<feature type="signal peptide" evidence="1">
    <location>
        <begin position="1"/>
        <end position="21"/>
    </location>
</feature>
<protein>
    <submittedName>
        <fullName evidence="2">Uncharacterized protein</fullName>
    </submittedName>
</protein>
<keyword evidence="3" id="KW-1185">Reference proteome</keyword>
<comment type="caution">
    <text evidence="2">The sequence shown here is derived from an EMBL/GenBank/DDBJ whole genome shotgun (WGS) entry which is preliminary data.</text>
</comment>
<reference evidence="2" key="2">
    <citation type="submission" date="2021-02" db="EMBL/GenBank/DDBJ databases">
        <authorList>
            <person name="Kimball J.A."/>
            <person name="Haas M.W."/>
            <person name="Macchietto M."/>
            <person name="Kono T."/>
            <person name="Duquette J."/>
            <person name="Shao M."/>
        </authorList>
    </citation>
    <scope>NUCLEOTIDE SEQUENCE</scope>
    <source>
        <tissue evidence="2">Fresh leaf tissue</tissue>
    </source>
</reference>
<evidence type="ECO:0000313" key="3">
    <source>
        <dbReference type="Proteomes" id="UP000729402"/>
    </source>
</evidence>
<evidence type="ECO:0000256" key="1">
    <source>
        <dbReference type="SAM" id="SignalP"/>
    </source>
</evidence>
<feature type="chain" id="PRO_5035305046" evidence="1">
    <location>
        <begin position="22"/>
        <end position="105"/>
    </location>
</feature>
<reference evidence="2" key="1">
    <citation type="journal article" date="2021" name="bioRxiv">
        <title>Whole Genome Assembly and Annotation of Northern Wild Rice, Zizania palustris L., Supports a Whole Genome Duplication in the Zizania Genus.</title>
        <authorList>
            <person name="Haas M."/>
            <person name="Kono T."/>
            <person name="Macchietto M."/>
            <person name="Millas R."/>
            <person name="McGilp L."/>
            <person name="Shao M."/>
            <person name="Duquette J."/>
            <person name="Hirsch C.N."/>
            <person name="Kimball J."/>
        </authorList>
    </citation>
    <scope>NUCLEOTIDE SEQUENCE</scope>
    <source>
        <tissue evidence="2">Fresh leaf tissue</tissue>
    </source>
</reference>
<sequence>MAGDWHYYGWRMNIWRQLVLAGQVWRCWQQSQRHICTPDADAGANVTVAGQLLDFNKQMGTWAERKKKGMKSTSCSLLRAPEIWKDERNETQAYSDVTVCICADC</sequence>
<keyword evidence="1" id="KW-0732">Signal</keyword>
<organism evidence="2 3">
    <name type="scientific">Zizania palustris</name>
    <name type="common">Northern wild rice</name>
    <dbReference type="NCBI Taxonomy" id="103762"/>
    <lineage>
        <taxon>Eukaryota</taxon>
        <taxon>Viridiplantae</taxon>
        <taxon>Streptophyta</taxon>
        <taxon>Embryophyta</taxon>
        <taxon>Tracheophyta</taxon>
        <taxon>Spermatophyta</taxon>
        <taxon>Magnoliopsida</taxon>
        <taxon>Liliopsida</taxon>
        <taxon>Poales</taxon>
        <taxon>Poaceae</taxon>
        <taxon>BOP clade</taxon>
        <taxon>Oryzoideae</taxon>
        <taxon>Oryzeae</taxon>
        <taxon>Zizaniinae</taxon>
        <taxon>Zizania</taxon>
    </lineage>
</organism>